<evidence type="ECO:0000313" key="3">
    <source>
        <dbReference type="EMBL" id="KAL3815658.1"/>
    </source>
</evidence>
<accession>A0ABD3RRZ3</accession>
<organism evidence="3 4">
    <name type="scientific">Cyclostephanos tholiformis</name>
    <dbReference type="NCBI Taxonomy" id="382380"/>
    <lineage>
        <taxon>Eukaryota</taxon>
        <taxon>Sar</taxon>
        <taxon>Stramenopiles</taxon>
        <taxon>Ochrophyta</taxon>
        <taxon>Bacillariophyta</taxon>
        <taxon>Coscinodiscophyceae</taxon>
        <taxon>Thalassiosirophycidae</taxon>
        <taxon>Stephanodiscales</taxon>
        <taxon>Stephanodiscaceae</taxon>
        <taxon>Cyclostephanos</taxon>
    </lineage>
</organism>
<proteinExistence type="predicted"/>
<dbReference type="EMBL" id="JALLPB020000188">
    <property type="protein sequence ID" value="KAL3815658.1"/>
    <property type="molecule type" value="Genomic_DNA"/>
</dbReference>
<dbReference type="Gene3D" id="1.10.510.10">
    <property type="entry name" value="Transferase(Phosphotransferase) domain 1"/>
    <property type="match status" value="1"/>
</dbReference>
<protein>
    <recommendedName>
        <fullName evidence="2">Protein kinase domain-containing protein</fullName>
    </recommendedName>
</protein>
<feature type="domain" description="Protein kinase" evidence="2">
    <location>
        <begin position="75"/>
        <end position="518"/>
    </location>
</feature>
<evidence type="ECO:0000256" key="1">
    <source>
        <dbReference type="SAM" id="MobiDB-lite"/>
    </source>
</evidence>
<name>A0ABD3RRZ3_9STRA</name>
<dbReference type="InterPro" id="IPR050167">
    <property type="entry name" value="Ser_Thr_protein_kinase"/>
</dbReference>
<evidence type="ECO:0000313" key="4">
    <source>
        <dbReference type="Proteomes" id="UP001530377"/>
    </source>
</evidence>
<dbReference type="PANTHER" id="PTHR23257:SF958">
    <property type="entry name" value="SERINE_THREONINE-PROTEIN KINASE WNK4"/>
    <property type="match status" value="1"/>
</dbReference>
<feature type="region of interest" description="Disordered" evidence="1">
    <location>
        <begin position="575"/>
        <end position="608"/>
    </location>
</feature>
<dbReference type="SUPFAM" id="SSF56112">
    <property type="entry name" value="Protein kinase-like (PK-like)"/>
    <property type="match status" value="1"/>
</dbReference>
<dbReference type="InterPro" id="IPR011009">
    <property type="entry name" value="Kinase-like_dom_sf"/>
</dbReference>
<dbReference type="AlphaFoldDB" id="A0ABD3RRZ3"/>
<sequence>MNGTRKMMETLTLLGDQCIMFSGASLPKPSRPQPPHSPDELTFAKRSLEKLVQDSRFFPTLDRDHRVQFIAEDCLDYGSIIGSGGFCEVRCVWLKHRSWGESRRNDQVYNVPPKYAMKYLSPSKTTSSEVFQRGVADLAMEACFLSLLRHENIIELHYVSEGTLEENYECASHQISSQDDDYIYLDANGKLQLRRRSPPPSSNARLFGYFLLLDPLHETLAERIKKTYVPQFFLHDPSITSTSNAVSAQCPFQLWDRIRHKNNLKNLTGYYESTTAQFHLAQRLKIASCIASALTYLHDNCRIIYRDIKPENIGFHKKFHPQCYCGYQRKTGCRDGCSCFVEVTKLFDFGLAKELKPKYRKSHPAYPGLDTYKLTGCTGSRRYMAPEVCFSQPYNEKADVYSFGILLYQVTSLVTPFDGFSMGRHERYVLRDGHRPDVNIIRNSFIEKMSPARTQQNLTALSLDEGVEEIEEKNRLLASRTTHCWPKDLPHLMEECWDCDIRCRPSMREVTSRLQRFMDELIPKGTGISDGFDPGNWAKISLHNNKGEAMHSQPFASHYASAMSNNFSRGGCHPVIDDNFYGPPPQQRRQQNASGFSPLAPPRSFSGS</sequence>
<gene>
    <name evidence="3" type="ORF">ACHAXA_006933</name>
</gene>
<dbReference type="Pfam" id="PF00069">
    <property type="entry name" value="Pkinase"/>
    <property type="match status" value="1"/>
</dbReference>
<evidence type="ECO:0000259" key="2">
    <source>
        <dbReference type="PROSITE" id="PS50011"/>
    </source>
</evidence>
<dbReference type="PROSITE" id="PS50011">
    <property type="entry name" value="PROTEIN_KINASE_DOM"/>
    <property type="match status" value="1"/>
</dbReference>
<dbReference type="InterPro" id="IPR000719">
    <property type="entry name" value="Prot_kinase_dom"/>
</dbReference>
<dbReference type="Proteomes" id="UP001530377">
    <property type="component" value="Unassembled WGS sequence"/>
</dbReference>
<keyword evidence="4" id="KW-1185">Reference proteome</keyword>
<comment type="caution">
    <text evidence="3">The sequence shown here is derived from an EMBL/GenBank/DDBJ whole genome shotgun (WGS) entry which is preliminary data.</text>
</comment>
<reference evidence="3 4" key="1">
    <citation type="submission" date="2024-10" db="EMBL/GenBank/DDBJ databases">
        <title>Updated reference genomes for cyclostephanoid diatoms.</title>
        <authorList>
            <person name="Roberts W.R."/>
            <person name="Alverson A.J."/>
        </authorList>
    </citation>
    <scope>NUCLEOTIDE SEQUENCE [LARGE SCALE GENOMIC DNA]</scope>
    <source>
        <strain evidence="3 4">AJA228-03</strain>
    </source>
</reference>
<dbReference type="SMART" id="SM00220">
    <property type="entry name" value="S_TKc"/>
    <property type="match status" value="1"/>
</dbReference>
<dbReference type="PANTHER" id="PTHR23257">
    <property type="entry name" value="SERINE-THREONINE PROTEIN KINASE"/>
    <property type="match status" value="1"/>
</dbReference>
<dbReference type="Gene3D" id="3.30.200.20">
    <property type="entry name" value="Phosphorylase Kinase, domain 1"/>
    <property type="match status" value="1"/>
</dbReference>